<comment type="caution">
    <text evidence="1">The sequence shown here is derived from an EMBL/GenBank/DDBJ whole genome shotgun (WGS) entry which is preliminary data.</text>
</comment>
<evidence type="ECO:0000313" key="1">
    <source>
        <dbReference type="EMBL" id="SAL21335.1"/>
    </source>
</evidence>
<evidence type="ECO:0000313" key="2">
    <source>
        <dbReference type="Proteomes" id="UP000055019"/>
    </source>
</evidence>
<dbReference type="EMBL" id="FCOM02000002">
    <property type="protein sequence ID" value="SAL21335.1"/>
    <property type="molecule type" value="Genomic_DNA"/>
</dbReference>
<reference evidence="1" key="1">
    <citation type="submission" date="2016-01" db="EMBL/GenBank/DDBJ databases">
        <authorList>
            <person name="Peeters C."/>
        </authorList>
    </citation>
    <scope>NUCLEOTIDE SEQUENCE [LARGE SCALE GENOMIC DNA]</scope>
    <source>
        <strain evidence="1">LMG 29317</strain>
    </source>
</reference>
<name>A0A158FNK0_9BURK</name>
<dbReference type="Proteomes" id="UP000055019">
    <property type="component" value="Unassembled WGS sequence"/>
</dbReference>
<organism evidence="1 2">
    <name type="scientific">Caballeronia arvi</name>
    <dbReference type="NCBI Taxonomy" id="1777135"/>
    <lineage>
        <taxon>Bacteria</taxon>
        <taxon>Pseudomonadati</taxon>
        <taxon>Pseudomonadota</taxon>
        <taxon>Betaproteobacteria</taxon>
        <taxon>Burkholderiales</taxon>
        <taxon>Burkholderiaceae</taxon>
        <taxon>Caballeronia</taxon>
    </lineage>
</organism>
<dbReference type="AlphaFoldDB" id="A0A158FNK0"/>
<gene>
    <name evidence="1" type="ORF">AWB74_00811</name>
</gene>
<sequence length="67" mass="7580">MPIMIGADRGGRTVYLGRSAGPEQRYCKDNGQTAEEVIHAHEWFSMNDAVYPAEFISVYCAHSIFKR</sequence>
<keyword evidence="2" id="KW-1185">Reference proteome</keyword>
<dbReference type="RefSeq" id="WP_061145469.1">
    <property type="nucleotide sequence ID" value="NZ_FCOM02000002.1"/>
</dbReference>
<accession>A0A158FNK0</accession>
<proteinExistence type="predicted"/>
<protein>
    <submittedName>
        <fullName evidence="1">Uncharacterized protein</fullName>
    </submittedName>
</protein>